<proteinExistence type="predicted"/>
<reference evidence="1 2" key="1">
    <citation type="submission" date="2022-05" db="EMBL/GenBank/DDBJ databases">
        <authorList>
            <consortium name="Genoscope - CEA"/>
            <person name="William W."/>
        </authorList>
    </citation>
    <scope>NUCLEOTIDE SEQUENCE [LARGE SCALE GENOMIC DNA]</scope>
</reference>
<evidence type="ECO:0000313" key="1">
    <source>
        <dbReference type="EMBL" id="CAH3136946.1"/>
    </source>
</evidence>
<dbReference type="Proteomes" id="UP001159405">
    <property type="component" value="Unassembled WGS sequence"/>
</dbReference>
<keyword evidence="2" id="KW-1185">Reference proteome</keyword>
<protein>
    <submittedName>
        <fullName evidence="1">Uncharacterized protein</fullName>
    </submittedName>
</protein>
<dbReference type="EMBL" id="CALNXK010000058">
    <property type="protein sequence ID" value="CAH3136946.1"/>
    <property type="molecule type" value="Genomic_DNA"/>
</dbReference>
<gene>
    <name evidence="1" type="ORF">PLOB_00038744</name>
</gene>
<name>A0ABN8P8X8_9CNID</name>
<sequence length="227" mass="24672">MSHSVQASNDLLPTSVNAALSIAELPAKCHFLLSSQRAPLPDFHFSSVAVGAGGYGAIFNEVAALGATPVPPSLLAQLPWFDGKMPIYLANGRSLAQRTAEEEIALFLGKKQSSSKLKTLTKVAENEVQAEFVVIDGEGKALPGRETVLQLGVLKLDVQVYVLQSKEEIMSDNKKVFDGVGKPKEYQVKIHVNPNVPPVAQPIRHTLFSLCDKAKKKVEEVVWILFK</sequence>
<comment type="caution">
    <text evidence="1">The sequence shown here is derived from an EMBL/GenBank/DDBJ whole genome shotgun (WGS) entry which is preliminary data.</text>
</comment>
<evidence type="ECO:0000313" key="2">
    <source>
        <dbReference type="Proteomes" id="UP001159405"/>
    </source>
</evidence>
<organism evidence="1 2">
    <name type="scientific">Porites lobata</name>
    <dbReference type="NCBI Taxonomy" id="104759"/>
    <lineage>
        <taxon>Eukaryota</taxon>
        <taxon>Metazoa</taxon>
        <taxon>Cnidaria</taxon>
        <taxon>Anthozoa</taxon>
        <taxon>Hexacorallia</taxon>
        <taxon>Scleractinia</taxon>
        <taxon>Fungiina</taxon>
        <taxon>Poritidae</taxon>
        <taxon>Porites</taxon>
    </lineage>
</organism>
<accession>A0ABN8P8X8</accession>